<feature type="compositionally biased region" description="Basic residues" evidence="1">
    <location>
        <begin position="318"/>
        <end position="335"/>
    </location>
</feature>
<dbReference type="VEuPathDB" id="VectorBase:BGLAX_041345"/>
<feature type="domain" description="WW" evidence="2">
    <location>
        <begin position="970"/>
        <end position="1004"/>
    </location>
</feature>
<dbReference type="SUPFAM" id="SSF51045">
    <property type="entry name" value="WW domain"/>
    <property type="match status" value="1"/>
</dbReference>
<feature type="domain" description="WW" evidence="2">
    <location>
        <begin position="195"/>
        <end position="229"/>
    </location>
</feature>
<dbReference type="SMART" id="SM00456">
    <property type="entry name" value="WW"/>
    <property type="match status" value="2"/>
</dbReference>
<dbReference type="Gene3D" id="2.20.70.10">
    <property type="match status" value="2"/>
</dbReference>
<dbReference type="PANTHER" id="PTHR46697">
    <property type="entry name" value="FORMIN-BINDING PROTEIN 4"/>
    <property type="match status" value="1"/>
</dbReference>
<feature type="compositionally biased region" description="Acidic residues" evidence="1">
    <location>
        <begin position="52"/>
        <end position="74"/>
    </location>
</feature>
<organism evidence="3 4">
    <name type="scientific">Biomphalaria glabrata</name>
    <name type="common">Bloodfluke planorb</name>
    <name type="synonym">Freshwater snail</name>
    <dbReference type="NCBI Taxonomy" id="6526"/>
    <lineage>
        <taxon>Eukaryota</taxon>
        <taxon>Metazoa</taxon>
        <taxon>Spiralia</taxon>
        <taxon>Lophotrochozoa</taxon>
        <taxon>Mollusca</taxon>
        <taxon>Gastropoda</taxon>
        <taxon>Heterobranchia</taxon>
        <taxon>Euthyneura</taxon>
        <taxon>Panpulmonata</taxon>
        <taxon>Hygrophila</taxon>
        <taxon>Lymnaeoidea</taxon>
        <taxon>Planorbidae</taxon>
        <taxon>Biomphalaria</taxon>
    </lineage>
</organism>
<feature type="compositionally biased region" description="Polar residues" evidence="1">
    <location>
        <begin position="291"/>
        <end position="306"/>
    </location>
</feature>
<dbReference type="InterPro" id="IPR001202">
    <property type="entry name" value="WW_dom"/>
</dbReference>
<feature type="compositionally biased region" description="Basic and acidic residues" evidence="1">
    <location>
        <begin position="677"/>
        <end position="690"/>
    </location>
</feature>
<reference evidence="3" key="1">
    <citation type="submission" date="2020-05" db="UniProtKB">
        <authorList>
            <consortium name="EnsemblMetazoa"/>
        </authorList>
    </citation>
    <scope>IDENTIFICATION</scope>
    <source>
        <strain evidence="3">BB02</strain>
    </source>
</reference>
<feature type="compositionally biased region" description="Basic and acidic residues" evidence="1">
    <location>
        <begin position="1004"/>
        <end position="1014"/>
    </location>
</feature>
<feature type="compositionally biased region" description="Basic and acidic residues" evidence="1">
    <location>
        <begin position="1130"/>
        <end position="1141"/>
    </location>
</feature>
<dbReference type="CDD" id="cd00201">
    <property type="entry name" value="WW"/>
    <property type="match status" value="1"/>
</dbReference>
<dbReference type="PANTHER" id="PTHR46697:SF1">
    <property type="entry name" value="FORMIN-BINDING PROTEIN 4"/>
    <property type="match status" value="1"/>
</dbReference>
<feature type="compositionally biased region" description="Basic and acidic residues" evidence="1">
    <location>
        <begin position="586"/>
        <end position="617"/>
    </location>
</feature>
<feature type="region of interest" description="Disordered" evidence="1">
    <location>
        <begin position="570"/>
        <end position="748"/>
    </location>
</feature>
<sequence>MSRRGSKRKPVLQLSNASSTLHRYGYSKEFHSKDKAGKGVALALVGNYSDSDSNEQSDNEDQTADQLEVNDTDMSDNKFESTGDIGGTPSLENAIQPSDMDNKLKNFLSEIEAIPVPSSLVSGPSGVSPAHPTQEPEAVTESTGPPIKKSSTNHYSMFVKGEVEFAQKPQQVPATQMSENNVNTAKRWEDEELPEEPTTNWQLVQDESTQYYYYWNMVTNQVTWEIPSDYTQFLLLHQEYEEKIAKYTPEQLKVLQEKKAKKCVQNSDSKLTEGGVTKRIAHAPPVPALTDSRTNLVTKSSSNHLSPQHPESDSDSKKSKHKKEKKSHHKKKHRDKLHDGMSEENKDLSELDKMKASSLSALAKIVPYLSDQEDEDDEFLSQTDTKALTEKPVGEDLTNCTTEVSLTNASSNQHLLDSKLSGSTKGAVSESSLVTSEKSQTKTQEALKNSAEEPEASPLTSSSLAGTTGTILTFSGIDSVDDIINSILQPTKPSSTGKEKSNEENLTPQRLHIDKSDGEIAKKSKLACSDVSDNSVTVKLEASPSLDDVNKKDSLRSEEKILDAIKKESLSEEQTVASLKIAQPVLKDDHSSDKNLKTRPSVDKLAKKDVPPSDKISKTVASADVHKRSTSKREATEIVKVDVVEEGEITEPIKMNSHASDKHEKHNKKSYSSSSSRWKDKYEGSSEKKKVLNIVGYESEEEEEGEVRDKKRREESRNSYKKKKKDKKRESSRRHSKDEKPSYPSLFEGKLDKEIISKVTDTLDQAISDIVSKTVSKTMGQLSIGKEKKAQVPEEDKPKTPEEENEEIDFDDLDDIDRALEVALEKKLEQKKVELSKYEEEEPKKVLETDVVSAMTPEVTSLSPTPIAESVNENVPEPTCTPPEVTANTKIEETTEYETKLREDVKSVAELALNKLQFLDISTENLSRLQILFIELQTRQADWIAGGLSTQYFYEQLKVAEGLLEQYELSAVPEGWACQWDRANNRYYYRNKATNRIQWDYPEAESKDKPEEKAAAASEEGDVICTKVESAVAPEEPRRPRSRRSSRHRKRDEKDRSKYDKRSTSHHYRRKRRRRRDHSSSSEESEIGQQHRRHHKSKKKKRHRSERSPSVKIIENPPTPDTQQAEEVDVTNKEDLTEEKATPPVDTPEPVVTAAPPVIPPPLLAPYIIPPPPPEEPPNEDSNIVQDMEESADESYQEEYTMYPDETVYQMMDPTLSSMGVISKPPHIIVPQQCYPNTMMPDIYATYPPPVIMTAGQPCSYLIQAPVPSTYTVPPVSMEPVPELPKDNAVETSAGDSEKQIKKKKKEKKSLATGSSIMMKKKHMSTMVQKWQKVKKEVEKEDMAKELRQAAIRKKIEELK</sequence>
<feature type="compositionally biased region" description="Low complexity" evidence="1">
    <location>
        <begin position="120"/>
        <end position="129"/>
    </location>
</feature>
<dbReference type="VEuPathDB" id="VectorBase:BGLB025688"/>
<feature type="region of interest" description="Disordered" evidence="1">
    <location>
        <begin position="372"/>
        <end position="394"/>
    </location>
</feature>
<feature type="region of interest" description="Disordered" evidence="1">
    <location>
        <begin position="120"/>
        <end position="149"/>
    </location>
</feature>
<proteinExistence type="predicted"/>
<feature type="region of interest" description="Disordered" evidence="1">
    <location>
        <begin position="1001"/>
        <end position="1153"/>
    </location>
</feature>
<feature type="region of interest" description="Disordered" evidence="1">
    <location>
        <begin position="778"/>
        <end position="814"/>
    </location>
</feature>
<evidence type="ECO:0000313" key="3">
    <source>
        <dbReference type="EnsemblMetazoa" id="BGLB025688-PA"/>
    </source>
</evidence>
<feature type="compositionally biased region" description="Basic and acidic residues" evidence="1">
    <location>
        <begin position="336"/>
        <end position="349"/>
    </location>
</feature>
<name>A0A2C9L0G7_BIOGL</name>
<feature type="region of interest" description="Disordered" evidence="1">
    <location>
        <begin position="47"/>
        <end position="98"/>
    </location>
</feature>
<feature type="compositionally biased region" description="Basic and acidic residues" evidence="1">
    <location>
        <begin position="707"/>
        <end position="718"/>
    </location>
</feature>
<dbReference type="OrthoDB" id="2444812at2759"/>
<dbReference type="InterPro" id="IPR036020">
    <property type="entry name" value="WW_dom_sf"/>
</dbReference>
<protein>
    <recommendedName>
        <fullName evidence="2">WW domain-containing protein</fullName>
    </recommendedName>
</protein>
<feature type="compositionally biased region" description="Polar residues" evidence="1">
    <location>
        <begin position="408"/>
        <end position="447"/>
    </location>
</feature>
<feature type="compositionally biased region" description="Basic residues" evidence="1">
    <location>
        <begin position="719"/>
        <end position="735"/>
    </location>
</feature>
<evidence type="ECO:0000259" key="2">
    <source>
        <dbReference type="PROSITE" id="PS50020"/>
    </source>
</evidence>
<dbReference type="PROSITE" id="PS50020">
    <property type="entry name" value="WW_DOMAIN_2"/>
    <property type="match status" value="2"/>
</dbReference>
<dbReference type="EnsemblMetazoa" id="BGLB025688-RA">
    <property type="protein sequence ID" value="BGLB025688-PA"/>
    <property type="gene ID" value="BGLB025688"/>
</dbReference>
<feature type="compositionally biased region" description="Low complexity" evidence="1">
    <location>
        <begin position="872"/>
        <end position="885"/>
    </location>
</feature>
<dbReference type="KEGG" id="bgt:106068674"/>
<feature type="region of interest" description="Disordered" evidence="1">
    <location>
        <begin position="488"/>
        <end position="518"/>
    </location>
</feature>
<feature type="region of interest" description="Disordered" evidence="1">
    <location>
        <begin position="1278"/>
        <end position="1325"/>
    </location>
</feature>
<dbReference type="Proteomes" id="UP000076420">
    <property type="component" value="Unassembled WGS sequence"/>
</dbReference>
<feature type="compositionally biased region" description="Basic residues" evidence="1">
    <location>
        <begin position="1064"/>
        <end position="1077"/>
    </location>
</feature>
<evidence type="ECO:0000256" key="1">
    <source>
        <dbReference type="SAM" id="MobiDB-lite"/>
    </source>
</evidence>
<dbReference type="STRING" id="6526.A0A2C9L0G7"/>
<gene>
    <name evidence="3" type="primary">106068674</name>
</gene>
<accession>A0A2C9L0G7</accession>
<feature type="compositionally biased region" description="Low complexity" evidence="1">
    <location>
        <begin position="1142"/>
        <end position="1153"/>
    </location>
</feature>
<feature type="compositionally biased region" description="Basic residues" evidence="1">
    <location>
        <begin position="1090"/>
        <end position="1105"/>
    </location>
</feature>
<feature type="compositionally biased region" description="Basic and acidic residues" evidence="1">
    <location>
        <begin position="624"/>
        <end position="643"/>
    </location>
</feature>
<feature type="compositionally biased region" description="Acidic residues" evidence="1">
    <location>
        <begin position="803"/>
        <end position="814"/>
    </location>
</feature>
<evidence type="ECO:0000313" key="4">
    <source>
        <dbReference type="Proteomes" id="UP000076420"/>
    </source>
</evidence>
<feature type="region of interest" description="Disordered" evidence="1">
    <location>
        <begin position="857"/>
        <end position="885"/>
    </location>
</feature>
<feature type="compositionally biased region" description="Basic and acidic residues" evidence="1">
    <location>
        <begin position="785"/>
        <end position="802"/>
    </location>
</feature>
<feature type="compositionally biased region" description="Basic and acidic residues" evidence="1">
    <location>
        <begin position="1052"/>
        <end position="1063"/>
    </location>
</feature>
<feature type="compositionally biased region" description="Basic residues" evidence="1">
    <location>
        <begin position="1040"/>
        <end position="1051"/>
    </location>
</feature>
<feature type="compositionally biased region" description="Low complexity" evidence="1">
    <location>
        <begin position="456"/>
        <end position="466"/>
    </location>
</feature>
<feature type="region of interest" description="Disordered" evidence="1">
    <location>
        <begin position="408"/>
        <end position="466"/>
    </location>
</feature>
<dbReference type="InterPro" id="IPR053076">
    <property type="entry name" value="WW_domain_protein"/>
</dbReference>
<feature type="region of interest" description="Disordered" evidence="1">
    <location>
        <begin position="257"/>
        <end position="349"/>
    </location>
</feature>